<feature type="compositionally biased region" description="Basic and acidic residues" evidence="1">
    <location>
        <begin position="621"/>
        <end position="633"/>
    </location>
</feature>
<dbReference type="InterPro" id="IPR026147">
    <property type="entry name" value="Rab3GAP1_conserved"/>
</dbReference>
<dbReference type="Proteomes" id="UP001443914">
    <property type="component" value="Unassembled WGS sequence"/>
</dbReference>
<dbReference type="Pfam" id="PF13890">
    <property type="entry name" value="Rab3-GTPase_cat"/>
    <property type="match status" value="1"/>
</dbReference>
<evidence type="ECO:0000313" key="4">
    <source>
        <dbReference type="Proteomes" id="UP001443914"/>
    </source>
</evidence>
<dbReference type="PANTHER" id="PTHR21422">
    <property type="entry name" value="RAB3 GTPASE-ACTIVATING PROTEIN CATALYTIC SUBUNIT"/>
    <property type="match status" value="1"/>
</dbReference>
<feature type="compositionally biased region" description="Basic and acidic residues" evidence="1">
    <location>
        <begin position="69"/>
        <end position="79"/>
    </location>
</feature>
<accession>A0AAW1IHV5</accession>
<reference evidence="3" key="1">
    <citation type="submission" date="2024-03" db="EMBL/GenBank/DDBJ databases">
        <title>WGS assembly of Saponaria officinalis var. Norfolk2.</title>
        <authorList>
            <person name="Jenkins J."/>
            <person name="Shu S."/>
            <person name="Grimwood J."/>
            <person name="Barry K."/>
            <person name="Goodstein D."/>
            <person name="Schmutz J."/>
            <person name="Leebens-Mack J."/>
            <person name="Osbourn A."/>
        </authorList>
    </citation>
    <scope>NUCLEOTIDE SEQUENCE [LARGE SCALE GENOMIC DNA]</scope>
    <source>
        <strain evidence="3">JIC</strain>
    </source>
</reference>
<evidence type="ECO:0000313" key="3">
    <source>
        <dbReference type="EMBL" id="KAK9689243.1"/>
    </source>
</evidence>
<feature type="region of interest" description="Disordered" evidence="1">
    <location>
        <begin position="468"/>
        <end position="498"/>
    </location>
</feature>
<evidence type="ECO:0000256" key="1">
    <source>
        <dbReference type="SAM" id="MobiDB-lite"/>
    </source>
</evidence>
<dbReference type="GO" id="GO:0005096">
    <property type="term" value="F:GTPase activator activity"/>
    <property type="evidence" value="ECO:0007669"/>
    <property type="project" value="InterPro"/>
</dbReference>
<feature type="compositionally biased region" description="Polar residues" evidence="1">
    <location>
        <begin position="80"/>
        <end position="89"/>
    </location>
</feature>
<name>A0AAW1IHV5_SAPOF</name>
<feature type="compositionally biased region" description="Low complexity" evidence="1">
    <location>
        <begin position="477"/>
        <end position="490"/>
    </location>
</feature>
<feature type="region of interest" description="Disordered" evidence="1">
    <location>
        <begin position="51"/>
        <end position="90"/>
    </location>
</feature>
<comment type="caution">
    <text evidence="3">The sequence shown here is derived from an EMBL/GenBank/DDBJ whole genome shotgun (WGS) entry which is preliminary data.</text>
</comment>
<feature type="domain" description="Rab3GAP catalytic subunit conserved" evidence="2">
    <location>
        <begin position="386"/>
        <end position="538"/>
    </location>
</feature>
<feature type="region of interest" description="Disordered" evidence="1">
    <location>
        <begin position="621"/>
        <end position="706"/>
    </location>
</feature>
<protein>
    <recommendedName>
        <fullName evidence="2">Rab3GAP catalytic subunit conserved domain-containing protein</fullName>
    </recommendedName>
</protein>
<dbReference type="AlphaFoldDB" id="A0AAW1IHV5"/>
<keyword evidence="4" id="KW-1185">Reference proteome</keyword>
<dbReference type="PANTHER" id="PTHR21422:SF10">
    <property type="entry name" value="RAB3 GTPASE-ACTIVATING PROTEIN CATALYTIC SUBUNIT"/>
    <property type="match status" value="1"/>
</dbReference>
<feature type="compositionally biased region" description="Polar residues" evidence="1">
    <location>
        <begin position="656"/>
        <end position="678"/>
    </location>
</feature>
<organism evidence="3 4">
    <name type="scientific">Saponaria officinalis</name>
    <name type="common">Common soapwort</name>
    <name type="synonym">Lychnis saponaria</name>
    <dbReference type="NCBI Taxonomy" id="3572"/>
    <lineage>
        <taxon>Eukaryota</taxon>
        <taxon>Viridiplantae</taxon>
        <taxon>Streptophyta</taxon>
        <taxon>Embryophyta</taxon>
        <taxon>Tracheophyta</taxon>
        <taxon>Spermatophyta</taxon>
        <taxon>Magnoliopsida</taxon>
        <taxon>eudicotyledons</taxon>
        <taxon>Gunneridae</taxon>
        <taxon>Pentapetalae</taxon>
        <taxon>Caryophyllales</taxon>
        <taxon>Caryophyllaceae</taxon>
        <taxon>Caryophylleae</taxon>
        <taxon>Saponaria</taxon>
    </lineage>
</organism>
<gene>
    <name evidence="3" type="ORF">RND81_09G045900</name>
</gene>
<proteinExistence type="predicted"/>
<evidence type="ECO:0000259" key="2">
    <source>
        <dbReference type="Pfam" id="PF13890"/>
    </source>
</evidence>
<dbReference type="EMBL" id="JBDFQZ010000009">
    <property type="protein sequence ID" value="KAK9689243.1"/>
    <property type="molecule type" value="Genomic_DNA"/>
</dbReference>
<sequence>MVDENIGGTKMAEKSSSSVSIVSKARFAFHSAAAKAEQAFLDFKSDLRDTDEQSRSAGSQFGDLSPLEFEQKASNESKQSRWKPQSLGTKQDWHERLRNIGKGRKGMEDVEKVESEKISFPIYDEKLYLYKEKIAAETKGFETQALSDGSDANNKDIIPPAFVLKQLVIGIESERNFKLVKDLLTSSASSSPVRERASLSISAVKSLVLRGKEEKVSSEFSDDKVWAFIQCILDAEGLTPSRKVGFFVENLPSTLTLPREIHSAPPESLIAKVSEVIGSFKTLRKMAQFWFRFVAELRTLWLEEQYVPGVPVDALPDLNFCLLYQQMQLMNCCVSRKKRRAIATDLLETLMREADCDADGVPSSVERITSGSFLYAKTVIGEVVLRLGASHQAENLTMLETGEPIYAPLTQEGPILTEDLAREAEEFVLRTGSVGAGCSHLLSDMQAFKAANPGCILEDFVRWHSPPDWAENESSNESEVSSSAGDSTSSRGRLSSRMRKEGNLWRELWETAKPVPAVRQAPLFDEDLAVEGILTELEDMSPSQLFGQLFRSLLGLGFVIAEANLSTDDTILKLFYECKDFVAAAYQGEAWIEKIDDICQVYETVEAIFVRPDDVMKVMKQPEEANSSEEPKQRFKKFTQMFGRKNRPKKPIPDESSPNDNPTRQPFSNFFDSRSSLFSKKPPKPENTASQAINPCGLDENDWTMV</sequence>
<dbReference type="InterPro" id="IPR045700">
    <property type="entry name" value="Rab3GAP1"/>
</dbReference>